<accession>A0A511W0A4</accession>
<organism evidence="1 2">
    <name type="scientific">Alkalibacillus haloalkaliphilus</name>
    <dbReference type="NCBI Taxonomy" id="94136"/>
    <lineage>
        <taxon>Bacteria</taxon>
        <taxon>Bacillati</taxon>
        <taxon>Bacillota</taxon>
        <taxon>Bacilli</taxon>
        <taxon>Bacillales</taxon>
        <taxon>Bacillaceae</taxon>
        <taxon>Alkalibacillus</taxon>
    </lineage>
</organism>
<dbReference type="AlphaFoldDB" id="A0A511W0A4"/>
<keyword evidence="2" id="KW-1185">Reference proteome</keyword>
<sequence length="280" mass="32693">MKVTDQLIVQKTKELKRIFENYKISPNHLNFNGEDFYVVYYSPKFSNKVSALTVVSTKNDLTIDELEEAFEKLTYLHNFINSIFYGKHKKDNNMAGFKAVQDFIIRVLSEIELTESDKRVYIQCLDAIKAVQKYQEKHDDIMSESEKYLLNKANEGQKFYETDINELLGLLAELDYAQFKQLRNILEASKLTSFISEQINESNSMKEQVNNSLLTYINELINLETKAKENLKQITHVKNIEYLSEAEHKEVFKELALSNQKEALPDLKKDLRLPILVDTR</sequence>
<evidence type="ECO:0000313" key="1">
    <source>
        <dbReference type="EMBL" id="GEN44520.1"/>
    </source>
</evidence>
<dbReference type="Proteomes" id="UP000321440">
    <property type="component" value="Unassembled WGS sequence"/>
</dbReference>
<protein>
    <submittedName>
        <fullName evidence="1">Uncharacterized protein</fullName>
    </submittedName>
</protein>
<reference evidence="1 2" key="1">
    <citation type="submission" date="2019-07" db="EMBL/GenBank/DDBJ databases">
        <title>Whole genome shotgun sequence of Alkalibacillus haloalkaliphilus NBRC 103110.</title>
        <authorList>
            <person name="Hosoyama A."/>
            <person name="Uohara A."/>
            <person name="Ohji S."/>
            <person name="Ichikawa N."/>
        </authorList>
    </citation>
    <scope>NUCLEOTIDE SEQUENCE [LARGE SCALE GENOMIC DNA]</scope>
    <source>
        <strain evidence="1 2">NBRC 103110</strain>
    </source>
</reference>
<evidence type="ECO:0000313" key="2">
    <source>
        <dbReference type="Proteomes" id="UP000321440"/>
    </source>
</evidence>
<comment type="caution">
    <text evidence="1">The sequence shown here is derived from an EMBL/GenBank/DDBJ whole genome shotgun (WGS) entry which is preliminary data.</text>
</comment>
<dbReference type="OrthoDB" id="2959647at2"/>
<name>A0A511W0A4_9BACI</name>
<proteinExistence type="predicted"/>
<gene>
    <name evidence="1" type="ORF">AHA02nite_02960</name>
</gene>
<dbReference type="EMBL" id="BJYA01000001">
    <property type="protein sequence ID" value="GEN44520.1"/>
    <property type="molecule type" value="Genomic_DNA"/>
</dbReference>
<dbReference type="RefSeq" id="WP_146813664.1">
    <property type="nucleotide sequence ID" value="NZ_BJYA01000001.1"/>
</dbReference>